<evidence type="ECO:0000256" key="3">
    <source>
        <dbReference type="SAM" id="SignalP"/>
    </source>
</evidence>
<keyword evidence="3" id="KW-0732">Signal</keyword>
<evidence type="ECO:0000256" key="2">
    <source>
        <dbReference type="SAM" id="Phobius"/>
    </source>
</evidence>
<evidence type="ECO:0000313" key="4">
    <source>
        <dbReference type="EMBL" id="OQU87143.1"/>
    </source>
</evidence>
<reference evidence="4 5" key="1">
    <citation type="journal article" date="2009" name="Nature">
        <title>The Sorghum bicolor genome and the diversification of grasses.</title>
        <authorList>
            <person name="Paterson A.H."/>
            <person name="Bowers J.E."/>
            <person name="Bruggmann R."/>
            <person name="Dubchak I."/>
            <person name="Grimwood J."/>
            <person name="Gundlach H."/>
            <person name="Haberer G."/>
            <person name="Hellsten U."/>
            <person name="Mitros T."/>
            <person name="Poliakov A."/>
            <person name="Schmutz J."/>
            <person name="Spannagl M."/>
            <person name="Tang H."/>
            <person name="Wang X."/>
            <person name="Wicker T."/>
            <person name="Bharti A.K."/>
            <person name="Chapman J."/>
            <person name="Feltus F.A."/>
            <person name="Gowik U."/>
            <person name="Grigoriev I.V."/>
            <person name="Lyons E."/>
            <person name="Maher C.A."/>
            <person name="Martis M."/>
            <person name="Narechania A."/>
            <person name="Otillar R.P."/>
            <person name="Penning B.W."/>
            <person name="Salamov A.A."/>
            <person name="Wang Y."/>
            <person name="Zhang L."/>
            <person name="Carpita N.C."/>
            <person name="Freeling M."/>
            <person name="Gingle A.R."/>
            <person name="Hash C.T."/>
            <person name="Keller B."/>
            <person name="Klein P."/>
            <person name="Kresovich S."/>
            <person name="McCann M.C."/>
            <person name="Ming R."/>
            <person name="Peterson D.G."/>
            <person name="Mehboob-ur-Rahman"/>
            <person name="Ware D."/>
            <person name="Westhoff P."/>
            <person name="Mayer K.F."/>
            <person name="Messing J."/>
            <person name="Rokhsar D.S."/>
        </authorList>
    </citation>
    <scope>NUCLEOTIDE SEQUENCE [LARGE SCALE GENOMIC DNA]</scope>
    <source>
        <strain evidence="5">cv. BTx623</strain>
    </source>
</reference>
<keyword evidence="5" id="KW-1185">Reference proteome</keyword>
<name>A0A1W0VYE2_SORBI</name>
<proteinExistence type="predicted"/>
<keyword evidence="2" id="KW-0472">Membrane</keyword>
<keyword evidence="2" id="KW-0812">Transmembrane</keyword>
<organism evidence="4 5">
    <name type="scientific">Sorghum bicolor</name>
    <name type="common">Sorghum</name>
    <name type="synonym">Sorghum vulgare</name>
    <dbReference type="NCBI Taxonomy" id="4558"/>
    <lineage>
        <taxon>Eukaryota</taxon>
        <taxon>Viridiplantae</taxon>
        <taxon>Streptophyta</taxon>
        <taxon>Embryophyta</taxon>
        <taxon>Tracheophyta</taxon>
        <taxon>Spermatophyta</taxon>
        <taxon>Magnoliopsida</taxon>
        <taxon>Liliopsida</taxon>
        <taxon>Poales</taxon>
        <taxon>Poaceae</taxon>
        <taxon>PACMAD clade</taxon>
        <taxon>Panicoideae</taxon>
        <taxon>Andropogonodae</taxon>
        <taxon>Andropogoneae</taxon>
        <taxon>Sorghinae</taxon>
        <taxon>Sorghum</taxon>
    </lineage>
</organism>
<dbReference type="Gramene" id="OQU87143">
    <property type="protein sequence ID" value="OQU87143"/>
    <property type="gene ID" value="SORBI_3003G215350"/>
</dbReference>
<dbReference type="EMBL" id="CM000762">
    <property type="protein sequence ID" value="OQU87143.1"/>
    <property type="molecule type" value="Genomic_DNA"/>
</dbReference>
<evidence type="ECO:0000256" key="1">
    <source>
        <dbReference type="SAM" id="MobiDB-lite"/>
    </source>
</evidence>
<feature type="compositionally biased region" description="Pro residues" evidence="1">
    <location>
        <begin position="105"/>
        <end position="117"/>
    </location>
</feature>
<sequence>MPLTSCRIGIACFWLRRKCSALAMSSSLLVMELRTVGSPLEPTRTSASALRCSNRTSIEHVHTHRWMRSLTLSRKRSLSSSATHTRRSRSARRSRGPRPSTSTTSPPPWPWPSPSPPSGRMALRTRSQVGSLSIAAHRSASSSSSSSSPLREEERENVASVARHHAEGPDDLDPKLSRRKLATLWSSAAASIPAVAVALRTPARPLEDSAPPPEESGRRTPSAAASIPGGATTPSCWGEWRGGFVSTKQGQREEGEWQPGSYYLFSYTLYISIFTSMLIGIAVH</sequence>
<feature type="compositionally biased region" description="Basic residues" evidence="1">
    <location>
        <begin position="84"/>
        <end position="96"/>
    </location>
</feature>
<dbReference type="InParanoid" id="A0A1W0VYE2"/>
<feature type="region of interest" description="Disordered" evidence="1">
    <location>
        <begin position="72"/>
        <end position="175"/>
    </location>
</feature>
<dbReference type="Proteomes" id="UP000000768">
    <property type="component" value="Chromosome 3"/>
</dbReference>
<accession>A0A1W0VYE2</accession>
<dbReference type="AlphaFoldDB" id="A0A1W0VYE2"/>
<feature type="region of interest" description="Disordered" evidence="1">
    <location>
        <begin position="203"/>
        <end position="233"/>
    </location>
</feature>
<feature type="chain" id="PRO_5012980842" evidence="3">
    <location>
        <begin position="22"/>
        <end position="284"/>
    </location>
</feature>
<protein>
    <submittedName>
        <fullName evidence="4">Uncharacterized protein</fullName>
    </submittedName>
</protein>
<keyword evidence="2" id="KW-1133">Transmembrane helix</keyword>
<gene>
    <name evidence="4" type="ORF">SORBI_3003G215350</name>
</gene>
<feature type="compositionally biased region" description="Basic and acidic residues" evidence="1">
    <location>
        <begin position="164"/>
        <end position="175"/>
    </location>
</feature>
<reference evidence="5" key="2">
    <citation type="journal article" date="2018" name="Plant J.">
        <title>The Sorghum bicolor reference genome: improved assembly, gene annotations, a transcriptome atlas, and signatures of genome organization.</title>
        <authorList>
            <person name="McCormick R.F."/>
            <person name="Truong S.K."/>
            <person name="Sreedasyam A."/>
            <person name="Jenkins J."/>
            <person name="Shu S."/>
            <person name="Sims D."/>
            <person name="Kennedy M."/>
            <person name="Amirebrahimi M."/>
            <person name="Weers B.D."/>
            <person name="McKinley B."/>
            <person name="Mattison A."/>
            <person name="Morishige D.T."/>
            <person name="Grimwood J."/>
            <person name="Schmutz J."/>
            <person name="Mullet J.E."/>
        </authorList>
    </citation>
    <scope>NUCLEOTIDE SEQUENCE [LARGE SCALE GENOMIC DNA]</scope>
    <source>
        <strain evidence="5">cv. BTx623</strain>
    </source>
</reference>
<evidence type="ECO:0000313" key="5">
    <source>
        <dbReference type="Proteomes" id="UP000000768"/>
    </source>
</evidence>
<feature type="signal peptide" evidence="3">
    <location>
        <begin position="1"/>
        <end position="21"/>
    </location>
</feature>
<feature type="compositionally biased region" description="Low complexity" evidence="1">
    <location>
        <begin position="131"/>
        <end position="148"/>
    </location>
</feature>
<feature type="transmembrane region" description="Helical" evidence="2">
    <location>
        <begin position="262"/>
        <end position="283"/>
    </location>
</feature>